<dbReference type="RefSeq" id="XP_004035516.1">
    <property type="nucleotide sequence ID" value="XM_004035468.1"/>
</dbReference>
<dbReference type="AlphaFoldDB" id="G0QS00"/>
<dbReference type="CDD" id="cd05117">
    <property type="entry name" value="STKc_CAMK"/>
    <property type="match status" value="1"/>
</dbReference>
<feature type="domain" description="EF-hand" evidence="10">
    <location>
        <begin position="252"/>
        <end position="287"/>
    </location>
</feature>
<evidence type="ECO:0000256" key="2">
    <source>
        <dbReference type="ARBA" id="ARBA00022527"/>
    </source>
</evidence>
<evidence type="ECO:0000259" key="9">
    <source>
        <dbReference type="PROSITE" id="PS50011"/>
    </source>
</evidence>
<comment type="cofactor">
    <cofactor evidence="1">
        <name>Mg(2+)</name>
        <dbReference type="ChEBI" id="CHEBI:18420"/>
    </cofactor>
</comment>
<dbReference type="GO" id="GO:0005509">
    <property type="term" value="F:calcium ion binding"/>
    <property type="evidence" value="ECO:0007669"/>
    <property type="project" value="InterPro"/>
</dbReference>
<comment type="similarity">
    <text evidence="8">Belongs to the protein kinase superfamily. Ser/Thr protein kinase family. CDPK subfamily.</text>
</comment>
<dbReference type="GO" id="GO:0004674">
    <property type="term" value="F:protein serine/threonine kinase activity"/>
    <property type="evidence" value="ECO:0007669"/>
    <property type="project" value="UniProtKB-KW"/>
</dbReference>
<evidence type="ECO:0000313" key="12">
    <source>
        <dbReference type="Proteomes" id="UP000008983"/>
    </source>
</evidence>
<evidence type="ECO:0000256" key="7">
    <source>
        <dbReference type="ARBA" id="ARBA00022840"/>
    </source>
</evidence>
<name>G0QS00_ICHMU</name>
<dbReference type="OMA" id="MGKMGQH"/>
<dbReference type="SUPFAM" id="SSF56112">
    <property type="entry name" value="Protein kinase-like (PK-like)"/>
    <property type="match status" value="1"/>
</dbReference>
<dbReference type="STRING" id="857967.G0QS00"/>
<dbReference type="InParanoid" id="G0QS00"/>
<evidence type="ECO:0008006" key="13">
    <source>
        <dbReference type="Google" id="ProtNLM"/>
    </source>
</evidence>
<feature type="domain" description="EF-hand" evidence="10">
    <location>
        <begin position="326"/>
        <end position="361"/>
    </location>
</feature>
<dbReference type="PROSITE" id="PS50222">
    <property type="entry name" value="EF_HAND_2"/>
    <property type="match status" value="2"/>
</dbReference>
<evidence type="ECO:0000256" key="6">
    <source>
        <dbReference type="ARBA" id="ARBA00022837"/>
    </source>
</evidence>
<dbReference type="PROSITE" id="PS00018">
    <property type="entry name" value="EF_HAND_1"/>
    <property type="match status" value="2"/>
</dbReference>
<evidence type="ECO:0000256" key="3">
    <source>
        <dbReference type="ARBA" id="ARBA00022679"/>
    </source>
</evidence>
<dbReference type="Gene3D" id="3.30.200.20">
    <property type="entry name" value="Phosphorylase Kinase, domain 1"/>
    <property type="match status" value="1"/>
</dbReference>
<keyword evidence="4" id="KW-0547">Nucleotide-binding</keyword>
<dbReference type="PROSITE" id="PS50011">
    <property type="entry name" value="PROTEIN_KINASE_DOM"/>
    <property type="match status" value="1"/>
</dbReference>
<dbReference type="FunFam" id="1.10.238.10:FF:000001">
    <property type="entry name" value="Calmodulin 1"/>
    <property type="match status" value="1"/>
</dbReference>
<dbReference type="SMART" id="SM00054">
    <property type="entry name" value="EFh"/>
    <property type="match status" value="2"/>
</dbReference>
<dbReference type="Gene3D" id="1.10.510.10">
    <property type="entry name" value="Transferase(Phosphotransferase) domain 1"/>
    <property type="match status" value="1"/>
</dbReference>
<dbReference type="InterPro" id="IPR011992">
    <property type="entry name" value="EF-hand-dom_pair"/>
</dbReference>
<gene>
    <name evidence="11" type="ORF">IMG5_098660</name>
</gene>
<dbReference type="PROSITE" id="PS00108">
    <property type="entry name" value="PROTEIN_KINASE_ST"/>
    <property type="match status" value="1"/>
</dbReference>
<evidence type="ECO:0000256" key="5">
    <source>
        <dbReference type="ARBA" id="ARBA00022777"/>
    </source>
</evidence>
<accession>G0QS00</accession>
<proteinExistence type="inferred from homology"/>
<dbReference type="GeneID" id="14908183"/>
<dbReference type="GO" id="GO:0005524">
    <property type="term" value="F:ATP binding"/>
    <property type="evidence" value="ECO:0007669"/>
    <property type="project" value="UniProtKB-KW"/>
</dbReference>
<keyword evidence="7" id="KW-0067">ATP-binding</keyword>
<dbReference type="SMART" id="SM00220">
    <property type="entry name" value="S_TKc"/>
    <property type="match status" value="1"/>
</dbReference>
<keyword evidence="12" id="KW-1185">Reference proteome</keyword>
<evidence type="ECO:0000256" key="4">
    <source>
        <dbReference type="ARBA" id="ARBA00022741"/>
    </source>
</evidence>
<evidence type="ECO:0000259" key="10">
    <source>
        <dbReference type="PROSITE" id="PS50222"/>
    </source>
</evidence>
<dbReference type="InterPro" id="IPR050205">
    <property type="entry name" value="CDPK_Ser/Thr_kinases"/>
</dbReference>
<dbReference type="InterPro" id="IPR002048">
    <property type="entry name" value="EF_hand_dom"/>
</dbReference>
<dbReference type="EMBL" id="GL983803">
    <property type="protein sequence ID" value="EGR32030.1"/>
    <property type="molecule type" value="Genomic_DNA"/>
</dbReference>
<keyword evidence="3" id="KW-0808">Transferase</keyword>
<evidence type="ECO:0000256" key="1">
    <source>
        <dbReference type="ARBA" id="ARBA00001946"/>
    </source>
</evidence>
<dbReference type="Pfam" id="PF13499">
    <property type="entry name" value="EF-hand_7"/>
    <property type="match status" value="2"/>
</dbReference>
<keyword evidence="5" id="KW-0418">Kinase</keyword>
<dbReference type="InterPro" id="IPR000719">
    <property type="entry name" value="Prot_kinase_dom"/>
</dbReference>
<reference evidence="11 12" key="1">
    <citation type="submission" date="2011-07" db="EMBL/GenBank/DDBJ databases">
        <authorList>
            <person name="Coyne R."/>
            <person name="Brami D."/>
            <person name="Johnson J."/>
            <person name="Hostetler J."/>
            <person name="Hannick L."/>
            <person name="Clark T."/>
            <person name="Cassidy-Hanley D."/>
            <person name="Inman J."/>
        </authorList>
    </citation>
    <scope>NUCLEOTIDE SEQUENCE [LARGE SCALE GENOMIC DNA]</scope>
    <source>
        <strain evidence="11 12">G5</strain>
    </source>
</reference>
<dbReference type="OrthoDB" id="40902at2759"/>
<organism evidence="11 12">
    <name type="scientific">Ichthyophthirius multifiliis</name>
    <name type="common">White spot disease agent</name>
    <name type="synonym">Ich</name>
    <dbReference type="NCBI Taxonomy" id="5932"/>
    <lineage>
        <taxon>Eukaryota</taxon>
        <taxon>Sar</taxon>
        <taxon>Alveolata</taxon>
        <taxon>Ciliophora</taxon>
        <taxon>Intramacronucleata</taxon>
        <taxon>Oligohymenophorea</taxon>
        <taxon>Hymenostomatida</taxon>
        <taxon>Ophryoglenina</taxon>
        <taxon>Ichthyophthirius</taxon>
    </lineage>
</organism>
<feature type="domain" description="Protein kinase" evidence="9">
    <location>
        <begin position="1"/>
        <end position="196"/>
    </location>
</feature>
<dbReference type="PANTHER" id="PTHR24349">
    <property type="entry name" value="SERINE/THREONINE-PROTEIN KINASE"/>
    <property type="match status" value="1"/>
</dbReference>
<keyword evidence="2" id="KW-0723">Serine/threonine-protein kinase</keyword>
<dbReference type="InterPro" id="IPR011009">
    <property type="entry name" value="Kinase-like_dom_sf"/>
</dbReference>
<evidence type="ECO:0000256" key="8">
    <source>
        <dbReference type="ARBA" id="ARBA00024334"/>
    </source>
</evidence>
<dbReference type="Pfam" id="PF00069">
    <property type="entry name" value="Pkinase"/>
    <property type="match status" value="1"/>
</dbReference>
<dbReference type="InterPro" id="IPR018247">
    <property type="entry name" value="EF_Hand_1_Ca_BS"/>
</dbReference>
<sequence>MLHYVTRIINYKNLDHPNIVKFYEVYQNNLFYYICMEYCEGGELLDRIIETVNHMHSKGIVHRDLKPENILFTTLNTEVKICDFGLSSFYEKKKDLKTVVGSPLYVAPGVLQGQYDEKCDNWSLGVILYLMLVGYPPFYDDNKQLIYQKIKNGDYEMKGYEWSLISDSAKDLIRKLIIVNRKERISVEEALNHPWIKKYQQNEEIQGVFTLQNLDKNGECNQVLSNLIINYSNISKLKKEFMKILINQFNEYEIEGLKNIFKKIDKDQTGVITLKELKAIMQQEGFKQTSMKNLQNLIKNISGDSNNKVIKYSEFIAAALNQIKYLKEEKLCSLFKYFDPSDTNYISVLDLKEIFLRNGRDVSIEDIKSMLKEIKLKNQDQISFTEFKKFMIGQDLDYQK</sequence>
<keyword evidence="6" id="KW-0106">Calcium</keyword>
<dbReference type="Proteomes" id="UP000008983">
    <property type="component" value="Unassembled WGS sequence"/>
</dbReference>
<evidence type="ECO:0000313" key="11">
    <source>
        <dbReference type="EMBL" id="EGR32030.1"/>
    </source>
</evidence>
<protein>
    <recommendedName>
        <fullName evidence="13">Calcium/calmodulin-dependent protein kinase</fullName>
    </recommendedName>
</protein>
<dbReference type="InterPro" id="IPR008271">
    <property type="entry name" value="Ser/Thr_kinase_AS"/>
</dbReference>
<dbReference type="Gene3D" id="1.10.238.10">
    <property type="entry name" value="EF-hand"/>
    <property type="match status" value="2"/>
</dbReference>
<dbReference type="eggNOG" id="KOG0032">
    <property type="taxonomic scope" value="Eukaryota"/>
</dbReference>
<dbReference type="SUPFAM" id="SSF47473">
    <property type="entry name" value="EF-hand"/>
    <property type="match status" value="1"/>
</dbReference>